<evidence type="ECO:0000256" key="1">
    <source>
        <dbReference type="ARBA" id="ARBA00035112"/>
    </source>
</evidence>
<keyword evidence="3" id="KW-1133">Transmembrane helix</keyword>
<comment type="caution">
    <text evidence="4">The sequence shown here is derived from an EMBL/GenBank/DDBJ whole genome shotgun (WGS) entry which is preliminary data.</text>
</comment>
<name>A0A9P8XU32_9PEZI</name>
<feature type="transmembrane region" description="Helical" evidence="3">
    <location>
        <begin position="49"/>
        <end position="69"/>
    </location>
</feature>
<feature type="compositionally biased region" description="Basic and acidic residues" evidence="2">
    <location>
        <begin position="273"/>
        <end position="287"/>
    </location>
</feature>
<protein>
    <recommendedName>
        <fullName evidence="6">Tat pathway signal sequence</fullName>
    </recommendedName>
</protein>
<dbReference type="Proteomes" id="UP000756346">
    <property type="component" value="Unassembled WGS sequence"/>
</dbReference>
<dbReference type="PANTHER" id="PTHR33365">
    <property type="entry name" value="YALI0B05434P"/>
    <property type="match status" value="1"/>
</dbReference>
<proteinExistence type="inferred from homology"/>
<dbReference type="PANTHER" id="PTHR33365:SF7">
    <property type="entry name" value="TAT PATHWAY SIGNAL SEQUENCE"/>
    <property type="match status" value="1"/>
</dbReference>
<feature type="region of interest" description="Disordered" evidence="2">
    <location>
        <begin position="265"/>
        <end position="313"/>
    </location>
</feature>
<dbReference type="AlphaFoldDB" id="A0A9P8XU32"/>
<organism evidence="4 5">
    <name type="scientific">Microdochium trichocladiopsis</name>
    <dbReference type="NCBI Taxonomy" id="1682393"/>
    <lineage>
        <taxon>Eukaryota</taxon>
        <taxon>Fungi</taxon>
        <taxon>Dikarya</taxon>
        <taxon>Ascomycota</taxon>
        <taxon>Pezizomycotina</taxon>
        <taxon>Sordariomycetes</taxon>
        <taxon>Xylariomycetidae</taxon>
        <taxon>Xylariales</taxon>
        <taxon>Microdochiaceae</taxon>
        <taxon>Microdochium</taxon>
    </lineage>
</organism>
<comment type="similarity">
    <text evidence="1">Belongs to the ustYa family.</text>
</comment>
<reference evidence="4" key="1">
    <citation type="journal article" date="2021" name="Nat. Commun.">
        <title>Genetic determinants of endophytism in the Arabidopsis root mycobiome.</title>
        <authorList>
            <person name="Mesny F."/>
            <person name="Miyauchi S."/>
            <person name="Thiergart T."/>
            <person name="Pickel B."/>
            <person name="Atanasova L."/>
            <person name="Karlsson M."/>
            <person name="Huettel B."/>
            <person name="Barry K.W."/>
            <person name="Haridas S."/>
            <person name="Chen C."/>
            <person name="Bauer D."/>
            <person name="Andreopoulos W."/>
            <person name="Pangilinan J."/>
            <person name="LaButti K."/>
            <person name="Riley R."/>
            <person name="Lipzen A."/>
            <person name="Clum A."/>
            <person name="Drula E."/>
            <person name="Henrissat B."/>
            <person name="Kohler A."/>
            <person name="Grigoriev I.V."/>
            <person name="Martin F.M."/>
            <person name="Hacquard S."/>
        </authorList>
    </citation>
    <scope>NUCLEOTIDE SEQUENCE</scope>
    <source>
        <strain evidence="4">MPI-CAGE-CH-0230</strain>
    </source>
</reference>
<feature type="compositionally biased region" description="Basic and acidic residues" evidence="2">
    <location>
        <begin position="302"/>
        <end position="313"/>
    </location>
</feature>
<keyword evidence="3" id="KW-0472">Membrane</keyword>
<dbReference type="InterPro" id="IPR021765">
    <property type="entry name" value="UstYa-like"/>
</dbReference>
<feature type="region of interest" description="Disordered" evidence="2">
    <location>
        <begin position="1"/>
        <end position="27"/>
    </location>
</feature>
<keyword evidence="3" id="KW-0812">Transmembrane</keyword>
<evidence type="ECO:0000313" key="4">
    <source>
        <dbReference type="EMBL" id="KAH7018128.1"/>
    </source>
</evidence>
<evidence type="ECO:0000256" key="3">
    <source>
        <dbReference type="SAM" id="Phobius"/>
    </source>
</evidence>
<dbReference type="Pfam" id="PF11807">
    <property type="entry name" value="UstYa"/>
    <property type="match status" value="1"/>
</dbReference>
<dbReference type="OrthoDB" id="3687641at2759"/>
<sequence>MAEKSEEYAPLYDPRSSGEKSESDYDDVEMKALGQRGRRHSRWRRARPWALHLGLPMLYTGIFLGSMYARPLTGTFSMVDSPAKYIGENTHLEVFPLAGPPKGIYTGEPREELDEAWRTLLQYNNIRISDEWIHKYGREDTAVKLPDGGYLGMLSAFHEVHCVKRLYQTLHRDHYFPNATAEELDVNLEHDMHCLEVLRMSAMCRGDVSLINHRWKEDSPYPNVDQRAPHQCVDWDAVMDYSASMAVDVYQEHYIVNPKTGVEPFPHGKSIKPFKEQDPDNHNHHEGGSGMEEENMGASTSHMDHEHMHEGSM</sequence>
<evidence type="ECO:0000256" key="2">
    <source>
        <dbReference type="SAM" id="MobiDB-lite"/>
    </source>
</evidence>
<gene>
    <name evidence="4" type="ORF">B0I36DRAFT_335351</name>
</gene>
<keyword evidence="5" id="KW-1185">Reference proteome</keyword>
<dbReference type="GO" id="GO:0043386">
    <property type="term" value="P:mycotoxin biosynthetic process"/>
    <property type="evidence" value="ECO:0007669"/>
    <property type="project" value="InterPro"/>
</dbReference>
<dbReference type="RefSeq" id="XP_046006395.1">
    <property type="nucleotide sequence ID" value="XM_046155461.1"/>
</dbReference>
<accession>A0A9P8XU32</accession>
<dbReference type="GeneID" id="70185007"/>
<dbReference type="EMBL" id="JAGTJQ010000011">
    <property type="protein sequence ID" value="KAH7018128.1"/>
    <property type="molecule type" value="Genomic_DNA"/>
</dbReference>
<evidence type="ECO:0000313" key="5">
    <source>
        <dbReference type="Proteomes" id="UP000756346"/>
    </source>
</evidence>
<evidence type="ECO:0008006" key="6">
    <source>
        <dbReference type="Google" id="ProtNLM"/>
    </source>
</evidence>